<dbReference type="InterPro" id="IPR016181">
    <property type="entry name" value="Acyl_CoA_acyltransferase"/>
</dbReference>
<organism evidence="2 3">
    <name type="scientific">Paenibacillus eucommiae</name>
    <dbReference type="NCBI Taxonomy" id="1355755"/>
    <lineage>
        <taxon>Bacteria</taxon>
        <taxon>Bacillati</taxon>
        <taxon>Bacillota</taxon>
        <taxon>Bacilli</taxon>
        <taxon>Bacillales</taxon>
        <taxon>Paenibacillaceae</taxon>
        <taxon>Paenibacillus</taxon>
    </lineage>
</organism>
<dbReference type="EMBL" id="JAGGLB010000029">
    <property type="protein sequence ID" value="MBP1994860.1"/>
    <property type="molecule type" value="Genomic_DNA"/>
</dbReference>
<dbReference type="Pfam" id="PF00583">
    <property type="entry name" value="Acetyltransf_1"/>
    <property type="match status" value="1"/>
</dbReference>
<comment type="caution">
    <text evidence="2">The sequence shown here is derived from an EMBL/GenBank/DDBJ whole genome shotgun (WGS) entry which is preliminary data.</text>
</comment>
<proteinExistence type="predicted"/>
<evidence type="ECO:0000259" key="1">
    <source>
        <dbReference type="PROSITE" id="PS51186"/>
    </source>
</evidence>
<name>A0ABS4J4W9_9BACL</name>
<sequence length="238" mass="27563">MDIAILDIKIADDDGLELSHRLRLRAVTGCREVICSGPFLAFHFNSLQTISRSLFFTQLTKIKENKLFLFRENLGYYQFRKAYQQNRGTIIAMVIVRKANENDVLIVAMLSELWASERITYGLGANTKELLRNYIGDYFWVTEINSEVVGYITGSVHESDGLAVIEEGERYLEVDEVYVHPEYRSENIGHMMVDKLLQTAEGNGITRSVVYSASKQWQKIVGFYEKHGFKMWFVQMYR</sequence>
<keyword evidence="3" id="KW-1185">Reference proteome</keyword>
<accession>A0ABS4J4W9</accession>
<feature type="domain" description="N-acetyltransferase" evidence="1">
    <location>
        <begin position="94"/>
        <end position="238"/>
    </location>
</feature>
<gene>
    <name evidence="2" type="ORF">J2Z66_006501</name>
</gene>
<dbReference type="PROSITE" id="PS51186">
    <property type="entry name" value="GNAT"/>
    <property type="match status" value="1"/>
</dbReference>
<evidence type="ECO:0000313" key="3">
    <source>
        <dbReference type="Proteomes" id="UP001519287"/>
    </source>
</evidence>
<dbReference type="Gene3D" id="3.40.630.30">
    <property type="match status" value="1"/>
</dbReference>
<dbReference type="RefSeq" id="WP_209976690.1">
    <property type="nucleotide sequence ID" value="NZ_JAGGLB010000029.1"/>
</dbReference>
<dbReference type="CDD" id="cd04301">
    <property type="entry name" value="NAT_SF"/>
    <property type="match status" value="1"/>
</dbReference>
<dbReference type="SUPFAM" id="SSF55729">
    <property type="entry name" value="Acyl-CoA N-acyltransferases (Nat)"/>
    <property type="match status" value="1"/>
</dbReference>
<dbReference type="InterPro" id="IPR000182">
    <property type="entry name" value="GNAT_dom"/>
</dbReference>
<protein>
    <submittedName>
        <fullName evidence="2">Ribosomal protein S18 acetylase RimI-like enzyme</fullName>
    </submittedName>
</protein>
<reference evidence="2 3" key="1">
    <citation type="submission" date="2021-03" db="EMBL/GenBank/DDBJ databases">
        <title>Genomic Encyclopedia of Type Strains, Phase IV (KMG-IV): sequencing the most valuable type-strain genomes for metagenomic binning, comparative biology and taxonomic classification.</title>
        <authorList>
            <person name="Goeker M."/>
        </authorList>
    </citation>
    <scope>NUCLEOTIDE SEQUENCE [LARGE SCALE GENOMIC DNA]</scope>
    <source>
        <strain evidence="2 3">DSM 26048</strain>
    </source>
</reference>
<dbReference type="Proteomes" id="UP001519287">
    <property type="component" value="Unassembled WGS sequence"/>
</dbReference>
<evidence type="ECO:0000313" key="2">
    <source>
        <dbReference type="EMBL" id="MBP1994860.1"/>
    </source>
</evidence>